<protein>
    <submittedName>
        <fullName evidence="6">D-glycerate dehydrogenase</fullName>
    </submittedName>
</protein>
<evidence type="ECO:0000256" key="1">
    <source>
        <dbReference type="ARBA" id="ARBA00005854"/>
    </source>
</evidence>
<dbReference type="Gene3D" id="3.40.50.720">
    <property type="entry name" value="NAD(P)-binding Rossmann-like Domain"/>
    <property type="match status" value="2"/>
</dbReference>
<evidence type="ECO:0000256" key="2">
    <source>
        <dbReference type="ARBA" id="ARBA00023002"/>
    </source>
</evidence>
<organism evidence="6 7">
    <name type="scientific">Pallidibacillus thermolactis</name>
    <dbReference type="NCBI Taxonomy" id="251051"/>
    <lineage>
        <taxon>Bacteria</taxon>
        <taxon>Bacillati</taxon>
        <taxon>Bacillota</taxon>
        <taxon>Bacilli</taxon>
        <taxon>Bacillales</taxon>
        <taxon>Bacillaceae</taxon>
        <taxon>Pallidibacillus</taxon>
    </lineage>
</organism>
<comment type="similarity">
    <text evidence="1 3">Belongs to the D-isomer specific 2-hydroxyacid dehydrogenase family.</text>
</comment>
<dbReference type="InterPro" id="IPR006140">
    <property type="entry name" value="D-isomer_DH_NAD-bd"/>
</dbReference>
<evidence type="ECO:0000259" key="4">
    <source>
        <dbReference type="Pfam" id="PF00389"/>
    </source>
</evidence>
<dbReference type="PANTHER" id="PTHR10996">
    <property type="entry name" value="2-HYDROXYACID DEHYDROGENASE-RELATED"/>
    <property type="match status" value="1"/>
</dbReference>
<reference evidence="6 7" key="1">
    <citation type="submission" date="2022-10" db="EMBL/GenBank/DDBJ databases">
        <title>Description of Fervidibacillus gen. nov. in the family Fervidibacillaceae fam. nov. with two species, Fervidibacillus albus sp. nov., and Fervidibacillus halotolerans sp. nov., isolated from tidal flat sediments.</title>
        <authorList>
            <person name="Kwon K.K."/>
            <person name="Yang S.-H."/>
        </authorList>
    </citation>
    <scope>NUCLEOTIDE SEQUENCE [LARGE SCALE GENOMIC DNA]</scope>
    <source>
        <strain evidence="6 7">DSM 23332</strain>
    </source>
</reference>
<evidence type="ECO:0000256" key="3">
    <source>
        <dbReference type="RuleBase" id="RU003719"/>
    </source>
</evidence>
<feature type="domain" description="D-isomer specific 2-hydroxyacid dehydrogenase NAD-binding" evidence="5">
    <location>
        <begin position="113"/>
        <end position="290"/>
    </location>
</feature>
<dbReference type="Pfam" id="PF00389">
    <property type="entry name" value="2-Hacid_dh"/>
    <property type="match status" value="1"/>
</dbReference>
<accession>A0ABT2WCV2</accession>
<evidence type="ECO:0000313" key="7">
    <source>
        <dbReference type="Proteomes" id="UP001208656"/>
    </source>
</evidence>
<dbReference type="SUPFAM" id="SSF52283">
    <property type="entry name" value="Formate/glycerate dehydrogenase catalytic domain-like"/>
    <property type="match status" value="1"/>
</dbReference>
<dbReference type="CDD" id="cd05301">
    <property type="entry name" value="GDH"/>
    <property type="match status" value="1"/>
</dbReference>
<proteinExistence type="inferred from homology"/>
<dbReference type="Proteomes" id="UP001208656">
    <property type="component" value="Unassembled WGS sequence"/>
</dbReference>
<keyword evidence="2 3" id="KW-0560">Oxidoreductase</keyword>
<feature type="domain" description="D-isomer specific 2-hydroxyacid dehydrogenase catalytic" evidence="4">
    <location>
        <begin position="8"/>
        <end position="322"/>
    </location>
</feature>
<dbReference type="RefSeq" id="WP_263061033.1">
    <property type="nucleotide sequence ID" value="NZ_JAOUSE010000005.1"/>
</dbReference>
<name>A0ABT2WCV2_9BACI</name>
<dbReference type="InterPro" id="IPR006139">
    <property type="entry name" value="D-isomer_2_OHA_DH_cat_dom"/>
</dbReference>
<sequence>MANKPYIYVTRKLPESVISRLNNFAEVGMWNREETPVPRNILLNEAKKADALLTMLSEKVDTELFEVSTNLKVVANLAVGFDNIDVEEATKRKIVVCNTPDVLTDTTADLAFSLLLMTGRRLVEAVDVVRNGEWKSWSPYFLAGSDIHHKTLGIVGMGSIGEAVAKRALGFDMQVLYHNRNRKPETETKLGVEYASFNKLIEQSDYVLVLTPLTKETKGMFTKDVFKKMKKSAFFINVARGPIAVESDLIWALKEGEIAGAGLDVFDQEPISQDHPLLQLDNVVALPHIGSASVETRTAMMKLCCDNILAVLNNEKPKTPVNKDLFQKI</sequence>
<dbReference type="PANTHER" id="PTHR10996:SF283">
    <property type="entry name" value="GLYOXYLATE_HYDROXYPYRUVATE REDUCTASE B"/>
    <property type="match status" value="1"/>
</dbReference>
<dbReference type="SUPFAM" id="SSF51735">
    <property type="entry name" value="NAD(P)-binding Rossmann-fold domains"/>
    <property type="match status" value="1"/>
</dbReference>
<evidence type="ECO:0000259" key="5">
    <source>
        <dbReference type="Pfam" id="PF02826"/>
    </source>
</evidence>
<evidence type="ECO:0000313" key="6">
    <source>
        <dbReference type="EMBL" id="MCU9593514.1"/>
    </source>
</evidence>
<dbReference type="InterPro" id="IPR029752">
    <property type="entry name" value="D-isomer_DH_CS1"/>
</dbReference>
<keyword evidence="7" id="KW-1185">Reference proteome</keyword>
<dbReference type="Pfam" id="PF02826">
    <property type="entry name" value="2-Hacid_dh_C"/>
    <property type="match status" value="1"/>
</dbReference>
<dbReference type="PROSITE" id="PS00065">
    <property type="entry name" value="D_2_HYDROXYACID_DH_1"/>
    <property type="match status" value="1"/>
</dbReference>
<gene>
    <name evidence="6" type="ORF">OEV82_03460</name>
</gene>
<dbReference type="EMBL" id="JAOUSE010000005">
    <property type="protein sequence ID" value="MCU9593514.1"/>
    <property type="molecule type" value="Genomic_DNA"/>
</dbReference>
<comment type="caution">
    <text evidence="6">The sequence shown here is derived from an EMBL/GenBank/DDBJ whole genome shotgun (WGS) entry which is preliminary data.</text>
</comment>
<dbReference type="InterPro" id="IPR036291">
    <property type="entry name" value="NAD(P)-bd_dom_sf"/>
</dbReference>
<dbReference type="InterPro" id="IPR050223">
    <property type="entry name" value="D-isomer_2-hydroxyacid_DH"/>
</dbReference>